<protein>
    <submittedName>
        <fullName evidence="2">Uncharacterized protein</fullName>
    </submittedName>
</protein>
<organism evidence="2 3">
    <name type="scientific">Oryza sativa subsp. indica</name>
    <name type="common">Rice</name>
    <dbReference type="NCBI Taxonomy" id="39946"/>
    <lineage>
        <taxon>Eukaryota</taxon>
        <taxon>Viridiplantae</taxon>
        <taxon>Streptophyta</taxon>
        <taxon>Embryophyta</taxon>
        <taxon>Tracheophyta</taxon>
        <taxon>Spermatophyta</taxon>
        <taxon>Magnoliopsida</taxon>
        <taxon>Liliopsida</taxon>
        <taxon>Poales</taxon>
        <taxon>Poaceae</taxon>
        <taxon>BOP clade</taxon>
        <taxon>Oryzoideae</taxon>
        <taxon>Oryzeae</taxon>
        <taxon>Oryzinae</taxon>
        <taxon>Oryza</taxon>
        <taxon>Oryza sativa</taxon>
    </lineage>
</organism>
<evidence type="ECO:0000313" key="2">
    <source>
        <dbReference type="EMBL" id="EAY82642.1"/>
    </source>
</evidence>
<feature type="compositionally biased region" description="Gly residues" evidence="1">
    <location>
        <begin position="67"/>
        <end position="82"/>
    </location>
</feature>
<feature type="region of interest" description="Disordered" evidence="1">
    <location>
        <begin position="38"/>
        <end position="112"/>
    </location>
</feature>
<name>A2ZJ58_ORYSI</name>
<dbReference type="HOGENOM" id="CLU_1878844_0_0_1"/>
<sequence length="136" mass="13509">MARRSGFGGTALSLPSPLRCQRGLLLRLPHVAAAVEEHPGDAARRRVLGRSSDDGVRWWDGPSRDAPGGGRGGSSGDGGGQWVGRAATASGGGRDGSSCDGAGRLGGRVATMPAGDLLSSSAVAGGLHAHRSTADA</sequence>
<evidence type="ECO:0000256" key="1">
    <source>
        <dbReference type="SAM" id="MobiDB-lite"/>
    </source>
</evidence>
<proteinExistence type="predicted"/>
<evidence type="ECO:0000313" key="3">
    <source>
        <dbReference type="Proteomes" id="UP000007015"/>
    </source>
</evidence>
<dbReference type="EMBL" id="CM000137">
    <property type="protein sequence ID" value="EAY82642.1"/>
    <property type="molecule type" value="Genomic_DNA"/>
</dbReference>
<gene>
    <name evidence="2" type="ORF">OsI_37860</name>
</gene>
<dbReference type="Proteomes" id="UP000007015">
    <property type="component" value="Chromosome 12"/>
</dbReference>
<dbReference type="AlphaFoldDB" id="A2ZJ58"/>
<reference evidence="2 3" key="1">
    <citation type="journal article" date="2005" name="PLoS Biol.">
        <title>The genomes of Oryza sativa: a history of duplications.</title>
        <authorList>
            <person name="Yu J."/>
            <person name="Wang J."/>
            <person name="Lin W."/>
            <person name="Li S."/>
            <person name="Li H."/>
            <person name="Zhou J."/>
            <person name="Ni P."/>
            <person name="Dong W."/>
            <person name="Hu S."/>
            <person name="Zeng C."/>
            <person name="Zhang J."/>
            <person name="Zhang Y."/>
            <person name="Li R."/>
            <person name="Xu Z."/>
            <person name="Li S."/>
            <person name="Li X."/>
            <person name="Zheng H."/>
            <person name="Cong L."/>
            <person name="Lin L."/>
            <person name="Yin J."/>
            <person name="Geng J."/>
            <person name="Li G."/>
            <person name="Shi J."/>
            <person name="Liu J."/>
            <person name="Lv H."/>
            <person name="Li J."/>
            <person name="Wang J."/>
            <person name="Deng Y."/>
            <person name="Ran L."/>
            <person name="Shi X."/>
            <person name="Wang X."/>
            <person name="Wu Q."/>
            <person name="Li C."/>
            <person name="Ren X."/>
            <person name="Wang J."/>
            <person name="Wang X."/>
            <person name="Li D."/>
            <person name="Liu D."/>
            <person name="Zhang X."/>
            <person name="Ji Z."/>
            <person name="Zhao W."/>
            <person name="Sun Y."/>
            <person name="Zhang Z."/>
            <person name="Bao J."/>
            <person name="Han Y."/>
            <person name="Dong L."/>
            <person name="Ji J."/>
            <person name="Chen P."/>
            <person name="Wu S."/>
            <person name="Liu J."/>
            <person name="Xiao Y."/>
            <person name="Bu D."/>
            <person name="Tan J."/>
            <person name="Yang L."/>
            <person name="Ye C."/>
            <person name="Zhang J."/>
            <person name="Xu J."/>
            <person name="Zhou Y."/>
            <person name="Yu Y."/>
            <person name="Zhang B."/>
            <person name="Zhuang S."/>
            <person name="Wei H."/>
            <person name="Liu B."/>
            <person name="Lei M."/>
            <person name="Yu H."/>
            <person name="Li Y."/>
            <person name="Xu H."/>
            <person name="Wei S."/>
            <person name="He X."/>
            <person name="Fang L."/>
            <person name="Zhang Z."/>
            <person name="Zhang Y."/>
            <person name="Huang X."/>
            <person name="Su Z."/>
            <person name="Tong W."/>
            <person name="Li J."/>
            <person name="Tong Z."/>
            <person name="Li S."/>
            <person name="Ye J."/>
            <person name="Wang L."/>
            <person name="Fang L."/>
            <person name="Lei T."/>
            <person name="Chen C."/>
            <person name="Chen H."/>
            <person name="Xu Z."/>
            <person name="Li H."/>
            <person name="Huang H."/>
            <person name="Zhang F."/>
            <person name="Xu H."/>
            <person name="Li N."/>
            <person name="Zhao C."/>
            <person name="Li S."/>
            <person name="Dong L."/>
            <person name="Huang Y."/>
            <person name="Li L."/>
            <person name="Xi Y."/>
            <person name="Qi Q."/>
            <person name="Li W."/>
            <person name="Zhang B."/>
            <person name="Hu W."/>
            <person name="Zhang Y."/>
            <person name="Tian X."/>
            <person name="Jiao Y."/>
            <person name="Liang X."/>
            <person name="Jin J."/>
            <person name="Gao L."/>
            <person name="Zheng W."/>
            <person name="Hao B."/>
            <person name="Liu S."/>
            <person name="Wang W."/>
            <person name="Yuan L."/>
            <person name="Cao M."/>
            <person name="McDermott J."/>
            <person name="Samudrala R."/>
            <person name="Wang J."/>
            <person name="Wong G.K."/>
            <person name="Yang H."/>
        </authorList>
    </citation>
    <scope>NUCLEOTIDE SEQUENCE [LARGE SCALE GENOMIC DNA]</scope>
    <source>
        <strain evidence="3">cv. 93-11</strain>
    </source>
</reference>
<dbReference type="Gramene" id="BGIOSGA036433-TA">
    <property type="protein sequence ID" value="BGIOSGA036433-PA"/>
    <property type="gene ID" value="BGIOSGA036433"/>
</dbReference>
<keyword evidence="3" id="KW-1185">Reference proteome</keyword>
<accession>A2ZJ58</accession>